<sequence>MANLLLRHGADANAEFTDGITPLDVAVGRGNGVMTLLLLQNGAKIRDEITLSRAIEHAGTVAWVEAICHGEYYPFGEPEVAPNYDFRAVVEVLHLYGADLNRYLLHDAVEHYGSPDDGVIELLLYLGADVHAKDKGAYGAEVKPEYLRDPLESAIYRDNIEDLELVLEYGADVNSTCSEGTFLHLVIDRFLGDETTQEVFLKSLLNRGADVLARDQQSRTPLELAILSWNINIAKPLLDAGAKDGLTSYFEDPNRSVSRYSLQEYLEAMNEGILSHPYAFSETDAMIGLLLEYGVCPDYADDSGQCPLDLPGATLFSALQPWLSKRGKT</sequence>
<dbReference type="PROSITE" id="PS50297">
    <property type="entry name" value="ANK_REP_REGION"/>
    <property type="match status" value="1"/>
</dbReference>
<dbReference type="Pfam" id="PF00023">
    <property type="entry name" value="Ank"/>
    <property type="match status" value="1"/>
</dbReference>
<keyword evidence="2 3" id="KW-0040">ANK repeat</keyword>
<accession>A0A1V6YLJ7</accession>
<evidence type="ECO:0000256" key="3">
    <source>
        <dbReference type="PROSITE-ProRule" id="PRU00023"/>
    </source>
</evidence>
<dbReference type="SUPFAM" id="SSF48403">
    <property type="entry name" value="Ankyrin repeat"/>
    <property type="match status" value="1"/>
</dbReference>
<evidence type="ECO:0000256" key="2">
    <source>
        <dbReference type="ARBA" id="ARBA00023043"/>
    </source>
</evidence>
<feature type="repeat" description="ANK" evidence="3">
    <location>
        <begin position="18"/>
        <end position="45"/>
    </location>
</feature>
<protein>
    <submittedName>
        <fullName evidence="4">Uncharacterized protein</fullName>
    </submittedName>
</protein>
<dbReference type="STRING" id="60175.A0A1V6YLJ7"/>
<proteinExistence type="predicted"/>
<dbReference type="InterPro" id="IPR002110">
    <property type="entry name" value="Ankyrin_rpt"/>
</dbReference>
<dbReference type="AlphaFoldDB" id="A0A1V6YLJ7"/>
<organism evidence="4 5">
    <name type="scientific">Penicillium nalgiovense</name>
    <dbReference type="NCBI Taxonomy" id="60175"/>
    <lineage>
        <taxon>Eukaryota</taxon>
        <taxon>Fungi</taxon>
        <taxon>Dikarya</taxon>
        <taxon>Ascomycota</taxon>
        <taxon>Pezizomycotina</taxon>
        <taxon>Eurotiomycetes</taxon>
        <taxon>Eurotiomycetidae</taxon>
        <taxon>Eurotiales</taxon>
        <taxon>Aspergillaceae</taxon>
        <taxon>Penicillium</taxon>
    </lineage>
</organism>
<dbReference type="InterPro" id="IPR036770">
    <property type="entry name" value="Ankyrin_rpt-contain_sf"/>
</dbReference>
<evidence type="ECO:0000256" key="1">
    <source>
        <dbReference type="ARBA" id="ARBA00022737"/>
    </source>
</evidence>
<keyword evidence="5" id="KW-1185">Reference proteome</keyword>
<comment type="caution">
    <text evidence="4">The sequence shown here is derived from an EMBL/GenBank/DDBJ whole genome shotgun (WGS) entry which is preliminary data.</text>
</comment>
<dbReference type="PANTHER" id="PTHR24198:SF165">
    <property type="entry name" value="ANKYRIN REPEAT-CONTAINING PROTEIN-RELATED"/>
    <property type="match status" value="1"/>
</dbReference>
<evidence type="ECO:0000313" key="5">
    <source>
        <dbReference type="Proteomes" id="UP000191691"/>
    </source>
</evidence>
<dbReference type="PANTHER" id="PTHR24198">
    <property type="entry name" value="ANKYRIN REPEAT AND PROTEIN KINASE DOMAIN-CONTAINING PROTEIN"/>
    <property type="match status" value="1"/>
</dbReference>
<dbReference type="Gene3D" id="1.25.40.20">
    <property type="entry name" value="Ankyrin repeat-containing domain"/>
    <property type="match status" value="2"/>
</dbReference>
<dbReference type="Proteomes" id="UP000191691">
    <property type="component" value="Unassembled WGS sequence"/>
</dbReference>
<gene>
    <name evidence="4" type="ORF">PENNAL_c0017G11148</name>
</gene>
<reference evidence="5" key="1">
    <citation type="journal article" date="2017" name="Nat. Microbiol.">
        <title>Global analysis of biosynthetic gene clusters reveals vast potential of secondary metabolite production in Penicillium species.</title>
        <authorList>
            <person name="Nielsen J.C."/>
            <person name="Grijseels S."/>
            <person name="Prigent S."/>
            <person name="Ji B."/>
            <person name="Dainat J."/>
            <person name="Nielsen K.F."/>
            <person name="Frisvad J.C."/>
            <person name="Workman M."/>
            <person name="Nielsen J."/>
        </authorList>
    </citation>
    <scope>NUCLEOTIDE SEQUENCE [LARGE SCALE GENOMIC DNA]</scope>
    <source>
        <strain evidence="5">IBT 13039</strain>
    </source>
</reference>
<name>A0A1V6YLJ7_PENNA</name>
<keyword evidence="1" id="KW-0677">Repeat</keyword>
<dbReference type="SMART" id="SM00248">
    <property type="entry name" value="ANK"/>
    <property type="match status" value="5"/>
</dbReference>
<dbReference type="PROSITE" id="PS50088">
    <property type="entry name" value="ANK_REPEAT"/>
    <property type="match status" value="1"/>
</dbReference>
<evidence type="ECO:0000313" key="4">
    <source>
        <dbReference type="EMBL" id="OQE88321.1"/>
    </source>
</evidence>
<dbReference type="EMBL" id="MOOB01000017">
    <property type="protein sequence ID" value="OQE88321.1"/>
    <property type="molecule type" value="Genomic_DNA"/>
</dbReference>
<dbReference type="OMA" id="QCPLDLP"/>